<dbReference type="SUPFAM" id="SSF51735">
    <property type="entry name" value="NAD(P)-binding Rossmann-fold domains"/>
    <property type="match status" value="1"/>
</dbReference>
<protein>
    <submittedName>
        <fullName evidence="3">UDP-glucose 4-epimerase</fullName>
    </submittedName>
</protein>
<dbReference type="PANTHER" id="PTHR43000">
    <property type="entry name" value="DTDP-D-GLUCOSE 4,6-DEHYDRATASE-RELATED"/>
    <property type="match status" value="1"/>
</dbReference>
<evidence type="ECO:0000256" key="1">
    <source>
        <dbReference type="ARBA" id="ARBA00007637"/>
    </source>
</evidence>
<gene>
    <name evidence="3" type="ORF">CIG75_17365</name>
</gene>
<evidence type="ECO:0000259" key="2">
    <source>
        <dbReference type="Pfam" id="PF01370"/>
    </source>
</evidence>
<accession>A0A223D558</accession>
<evidence type="ECO:0000313" key="3">
    <source>
        <dbReference type="EMBL" id="ASS76556.1"/>
    </source>
</evidence>
<dbReference type="KEGG" id="tab:CIG75_17365"/>
<organism evidence="3 4">
    <name type="scientific">Tumebacillus algifaecis</name>
    <dbReference type="NCBI Taxonomy" id="1214604"/>
    <lineage>
        <taxon>Bacteria</taxon>
        <taxon>Bacillati</taxon>
        <taxon>Bacillota</taxon>
        <taxon>Bacilli</taxon>
        <taxon>Bacillales</taxon>
        <taxon>Alicyclobacillaceae</taxon>
        <taxon>Tumebacillus</taxon>
    </lineage>
</organism>
<dbReference type="Pfam" id="PF01370">
    <property type="entry name" value="Epimerase"/>
    <property type="match status" value="1"/>
</dbReference>
<dbReference type="OrthoDB" id="181047at2"/>
<sequence>MKILVTGGAGFAGSHIVDTFIAAGHDVVVVDDLSTGSRDNLHPKAKFYEMDINDPALHSMIEAEGIEAISHQAAQIKVPLSIKDPGLDAQINIMGTIQVLEAARKFGLKFIFAASAAMYGTPEYLPIDEQHPLNPLSFYGLSKKVNEDYIRMYGELYGVNYTILRYANIYGPRQGRFGEGGVVSIFLEQMIKGQQVNIEGDGGATRDYIYIGDVAEANLIALTSDKNLTVNISTATQVSVNELYSTMKDLTDYPLEAVHGPARIGDIYHSTMSNRMAVTELGWQPKTSLREGLAKTIEWGRNAYGEQA</sequence>
<dbReference type="AlphaFoldDB" id="A0A223D558"/>
<feature type="domain" description="NAD-dependent epimerase/dehydratase" evidence="2">
    <location>
        <begin position="3"/>
        <end position="232"/>
    </location>
</feature>
<comment type="similarity">
    <text evidence="1">Belongs to the NAD(P)-dependent epimerase/dehydratase family.</text>
</comment>
<name>A0A223D558_9BACL</name>
<dbReference type="InterPro" id="IPR001509">
    <property type="entry name" value="Epimerase_deHydtase"/>
</dbReference>
<dbReference type="InterPro" id="IPR036291">
    <property type="entry name" value="NAD(P)-bd_dom_sf"/>
</dbReference>
<dbReference type="Gene3D" id="3.40.50.720">
    <property type="entry name" value="NAD(P)-binding Rossmann-like Domain"/>
    <property type="match status" value="1"/>
</dbReference>
<keyword evidence="4" id="KW-1185">Reference proteome</keyword>
<dbReference type="Proteomes" id="UP000214688">
    <property type="component" value="Chromosome"/>
</dbReference>
<evidence type="ECO:0000313" key="4">
    <source>
        <dbReference type="Proteomes" id="UP000214688"/>
    </source>
</evidence>
<reference evidence="3 4" key="1">
    <citation type="journal article" date="2015" name="Int. J. Syst. Evol. Microbiol.">
        <title>Tumebacillus algifaecis sp. nov., isolated from decomposing algal scum.</title>
        <authorList>
            <person name="Wu Y.F."/>
            <person name="Zhang B."/>
            <person name="Xing P."/>
            <person name="Wu Q.L."/>
            <person name="Liu S.J."/>
        </authorList>
    </citation>
    <scope>NUCLEOTIDE SEQUENCE [LARGE SCALE GENOMIC DNA]</scope>
    <source>
        <strain evidence="3 4">THMBR28</strain>
    </source>
</reference>
<dbReference type="RefSeq" id="WP_094237789.1">
    <property type="nucleotide sequence ID" value="NZ_CP022657.1"/>
</dbReference>
<dbReference type="EMBL" id="CP022657">
    <property type="protein sequence ID" value="ASS76556.1"/>
    <property type="molecule type" value="Genomic_DNA"/>
</dbReference>
<proteinExistence type="inferred from homology"/>